<dbReference type="InterPro" id="IPR008733">
    <property type="entry name" value="PEX11"/>
</dbReference>
<protein>
    <recommendedName>
        <fullName evidence="8">Peroxisomal biogenesis factor 11</fullName>
    </recommendedName>
</protein>
<dbReference type="eggNOG" id="KOG4186">
    <property type="taxonomic scope" value="Eukaryota"/>
</dbReference>
<evidence type="ECO:0000256" key="2">
    <source>
        <dbReference type="ARBA" id="ARBA00023136"/>
    </source>
</evidence>
<gene>
    <name evidence="6" type="ORF">AMAG_10235</name>
</gene>
<evidence type="ECO:0008006" key="8">
    <source>
        <dbReference type="Google" id="ProtNLM"/>
    </source>
</evidence>
<evidence type="ECO:0000313" key="7">
    <source>
        <dbReference type="Proteomes" id="UP000054350"/>
    </source>
</evidence>
<dbReference type="VEuPathDB" id="FungiDB:AMAG_10235"/>
<dbReference type="OMA" id="AKRTMQL"/>
<dbReference type="STRING" id="578462.A0A0L0STR8"/>
<reference evidence="7" key="2">
    <citation type="submission" date="2009-11" db="EMBL/GenBank/DDBJ databases">
        <title>The Genome Sequence of Allomyces macrogynus strain ATCC 38327.</title>
        <authorList>
            <consortium name="The Broad Institute Genome Sequencing Platform"/>
            <person name="Russ C."/>
            <person name="Cuomo C."/>
            <person name="Shea T."/>
            <person name="Young S.K."/>
            <person name="Zeng Q."/>
            <person name="Koehrsen M."/>
            <person name="Haas B."/>
            <person name="Borodovsky M."/>
            <person name="Guigo R."/>
            <person name="Alvarado L."/>
            <person name="Berlin A."/>
            <person name="Borenstein D."/>
            <person name="Chen Z."/>
            <person name="Engels R."/>
            <person name="Freedman E."/>
            <person name="Gellesch M."/>
            <person name="Goldberg J."/>
            <person name="Griggs A."/>
            <person name="Gujja S."/>
            <person name="Heiman D."/>
            <person name="Hepburn T."/>
            <person name="Howarth C."/>
            <person name="Jen D."/>
            <person name="Larson L."/>
            <person name="Lewis B."/>
            <person name="Mehta T."/>
            <person name="Park D."/>
            <person name="Pearson M."/>
            <person name="Roberts A."/>
            <person name="Saif S."/>
            <person name="Shenoy N."/>
            <person name="Sisk P."/>
            <person name="Stolte C."/>
            <person name="Sykes S."/>
            <person name="Walk T."/>
            <person name="White J."/>
            <person name="Yandava C."/>
            <person name="Burger G."/>
            <person name="Gray M.W."/>
            <person name="Holland P.W.H."/>
            <person name="King N."/>
            <person name="Lang F.B.F."/>
            <person name="Roger A.J."/>
            <person name="Ruiz-Trillo I."/>
            <person name="Lander E."/>
            <person name="Nusbaum C."/>
        </authorList>
    </citation>
    <scope>NUCLEOTIDE SEQUENCE [LARGE SCALE GENOMIC DNA]</scope>
    <source>
        <strain evidence="7">ATCC 38327</strain>
    </source>
</reference>
<keyword evidence="5" id="KW-0812">Transmembrane</keyword>
<dbReference type="GO" id="GO:0005778">
    <property type="term" value="C:peroxisomal membrane"/>
    <property type="evidence" value="ECO:0007669"/>
    <property type="project" value="UniProtKB-SubCell"/>
</dbReference>
<dbReference type="PANTHER" id="PTHR12652:SF50">
    <property type="entry name" value="PEROXIN 11"/>
    <property type="match status" value="1"/>
</dbReference>
<keyword evidence="3" id="KW-0576">Peroxisome</keyword>
<reference evidence="6 7" key="1">
    <citation type="submission" date="2009-11" db="EMBL/GenBank/DDBJ databases">
        <title>Annotation of Allomyces macrogynus ATCC 38327.</title>
        <authorList>
            <consortium name="The Broad Institute Genome Sequencing Platform"/>
            <person name="Russ C."/>
            <person name="Cuomo C."/>
            <person name="Burger G."/>
            <person name="Gray M.W."/>
            <person name="Holland P.W.H."/>
            <person name="King N."/>
            <person name="Lang F.B.F."/>
            <person name="Roger A.J."/>
            <person name="Ruiz-Trillo I."/>
            <person name="Young S.K."/>
            <person name="Zeng Q."/>
            <person name="Gargeya S."/>
            <person name="Fitzgerald M."/>
            <person name="Haas B."/>
            <person name="Abouelleil A."/>
            <person name="Alvarado L."/>
            <person name="Arachchi H.M."/>
            <person name="Berlin A."/>
            <person name="Chapman S.B."/>
            <person name="Gearin G."/>
            <person name="Goldberg J."/>
            <person name="Griggs A."/>
            <person name="Gujja S."/>
            <person name="Hansen M."/>
            <person name="Heiman D."/>
            <person name="Howarth C."/>
            <person name="Larimer J."/>
            <person name="Lui A."/>
            <person name="MacDonald P.J.P."/>
            <person name="McCowen C."/>
            <person name="Montmayeur A."/>
            <person name="Murphy C."/>
            <person name="Neiman D."/>
            <person name="Pearson M."/>
            <person name="Priest M."/>
            <person name="Roberts A."/>
            <person name="Saif S."/>
            <person name="Shea T."/>
            <person name="Sisk P."/>
            <person name="Stolte C."/>
            <person name="Sykes S."/>
            <person name="Wortman J."/>
            <person name="Nusbaum C."/>
            <person name="Birren B."/>
        </authorList>
    </citation>
    <scope>NUCLEOTIDE SEQUENCE [LARGE SCALE GENOMIC DNA]</scope>
    <source>
        <strain evidence="6 7">ATCC 38327</strain>
    </source>
</reference>
<dbReference type="EMBL" id="GG745349">
    <property type="protein sequence ID" value="KNE65948.1"/>
    <property type="molecule type" value="Genomic_DNA"/>
</dbReference>
<dbReference type="PANTHER" id="PTHR12652">
    <property type="entry name" value="PEROXISOMAL BIOGENESIS FACTOR 11"/>
    <property type="match status" value="1"/>
</dbReference>
<accession>A0A0L0STR8</accession>
<evidence type="ECO:0000256" key="1">
    <source>
        <dbReference type="ARBA" id="ARBA00022593"/>
    </source>
</evidence>
<evidence type="ECO:0000313" key="6">
    <source>
        <dbReference type="EMBL" id="KNE65948.1"/>
    </source>
</evidence>
<evidence type="ECO:0000256" key="4">
    <source>
        <dbReference type="ARBA" id="ARBA00046271"/>
    </source>
</evidence>
<organism evidence="6 7">
    <name type="scientific">Allomyces macrogynus (strain ATCC 38327)</name>
    <name type="common">Allomyces javanicus var. macrogynus</name>
    <dbReference type="NCBI Taxonomy" id="578462"/>
    <lineage>
        <taxon>Eukaryota</taxon>
        <taxon>Fungi</taxon>
        <taxon>Fungi incertae sedis</taxon>
        <taxon>Blastocladiomycota</taxon>
        <taxon>Blastocladiomycetes</taxon>
        <taxon>Blastocladiales</taxon>
        <taxon>Blastocladiaceae</taxon>
        <taxon>Allomyces</taxon>
    </lineage>
</organism>
<keyword evidence="5" id="KW-1133">Transmembrane helix</keyword>
<dbReference type="OrthoDB" id="411017at2759"/>
<keyword evidence="2 5" id="KW-0472">Membrane</keyword>
<dbReference type="AlphaFoldDB" id="A0A0L0STR8"/>
<keyword evidence="1" id="KW-0962">Peroxisome biogenesis</keyword>
<comment type="subcellular location">
    <subcellularLocation>
        <location evidence="4">Peroxisome membrane</location>
    </subcellularLocation>
</comment>
<evidence type="ECO:0000256" key="5">
    <source>
        <dbReference type="SAM" id="Phobius"/>
    </source>
</evidence>
<sequence>MSAVQQIARITKYTATTTGRDKVYRFIQYFSRFLAFRLLAADPKGNKELAGKITKLVKHLSLSRKLMRVGRPLEYFLNIMNGIATQKDEFIKYCLIGKNAALSVWMVFDFLAWAQGVGLWKSKNPELLSLRTNRFWITGLIFGLMSTWYQITGVLKRHLALQKVKAQNKLTAEDTLAEEKAIHAASKKLARQVFQESLDILVPARGLKWVTLTDGFIGLSGALTSLMGAESQWKKVHGGK</sequence>
<feature type="transmembrane region" description="Helical" evidence="5">
    <location>
        <begin position="135"/>
        <end position="155"/>
    </location>
</feature>
<feature type="transmembrane region" description="Helical" evidence="5">
    <location>
        <begin position="95"/>
        <end position="115"/>
    </location>
</feature>
<proteinExistence type="predicted"/>
<dbReference type="Pfam" id="PF05648">
    <property type="entry name" value="PEX11"/>
    <property type="match status" value="1"/>
</dbReference>
<dbReference type="Proteomes" id="UP000054350">
    <property type="component" value="Unassembled WGS sequence"/>
</dbReference>
<dbReference type="GO" id="GO:0016559">
    <property type="term" value="P:peroxisome fission"/>
    <property type="evidence" value="ECO:0007669"/>
    <property type="project" value="InterPro"/>
</dbReference>
<keyword evidence="7" id="KW-1185">Reference proteome</keyword>
<name>A0A0L0STR8_ALLM3</name>
<evidence type="ECO:0000256" key="3">
    <source>
        <dbReference type="ARBA" id="ARBA00023140"/>
    </source>
</evidence>